<proteinExistence type="predicted"/>
<name>F4QE57_CACFS</name>
<organism evidence="2 3">
    <name type="scientific">Cavenderia fasciculata</name>
    <name type="common">Slime mold</name>
    <name type="synonym">Dictyostelium fasciculatum</name>
    <dbReference type="NCBI Taxonomy" id="261658"/>
    <lineage>
        <taxon>Eukaryota</taxon>
        <taxon>Amoebozoa</taxon>
        <taxon>Evosea</taxon>
        <taxon>Eumycetozoa</taxon>
        <taxon>Dictyostelia</taxon>
        <taxon>Acytosteliales</taxon>
        <taxon>Cavenderiaceae</taxon>
        <taxon>Cavenderia</taxon>
    </lineage>
</organism>
<accession>F4QE57</accession>
<feature type="chain" id="PRO_5003320777" evidence="1">
    <location>
        <begin position="26"/>
        <end position="96"/>
    </location>
</feature>
<reference evidence="3" key="1">
    <citation type="journal article" date="2011" name="Genome Res.">
        <title>Phylogeny-wide analysis of social amoeba genomes highlights ancient origins for complex intercellular communication.</title>
        <authorList>
            <person name="Heidel A.J."/>
            <person name="Lawal H.M."/>
            <person name="Felder M."/>
            <person name="Schilde C."/>
            <person name="Helps N.R."/>
            <person name="Tunggal B."/>
            <person name="Rivero F."/>
            <person name="John U."/>
            <person name="Schleicher M."/>
            <person name="Eichinger L."/>
            <person name="Platzer M."/>
            <person name="Noegel A.A."/>
            <person name="Schaap P."/>
            <person name="Gloeckner G."/>
        </authorList>
    </citation>
    <scope>NUCLEOTIDE SEQUENCE [LARGE SCALE GENOMIC DNA]</scope>
    <source>
        <strain evidence="3">SH3</strain>
    </source>
</reference>
<sequence>MMKLSYLLALLIVLIAIVNQNGVNGAYRPKPDGPRPNTSPCCNAVYNPTTRKTYCNGPVKKTNMLREARCIEDKYFTNVTGVYECEIGCSTLWFTN</sequence>
<dbReference type="AlphaFoldDB" id="F4QE57"/>
<dbReference type="KEGG" id="dfa:DFA_11765"/>
<gene>
    <name evidence="2" type="ORF">DFA_11765</name>
</gene>
<feature type="signal peptide" evidence="1">
    <location>
        <begin position="1"/>
        <end position="25"/>
    </location>
</feature>
<evidence type="ECO:0000313" key="2">
    <source>
        <dbReference type="EMBL" id="EGG14004.1"/>
    </source>
</evidence>
<protein>
    <submittedName>
        <fullName evidence="2">Uncharacterized protein</fullName>
    </submittedName>
</protein>
<keyword evidence="3" id="KW-1185">Reference proteome</keyword>
<evidence type="ECO:0000256" key="1">
    <source>
        <dbReference type="SAM" id="SignalP"/>
    </source>
</evidence>
<dbReference type="GeneID" id="14865398"/>
<evidence type="ECO:0000313" key="3">
    <source>
        <dbReference type="Proteomes" id="UP000007797"/>
    </source>
</evidence>
<dbReference type="Proteomes" id="UP000007797">
    <property type="component" value="Unassembled WGS sequence"/>
</dbReference>
<dbReference type="RefSeq" id="XP_004350712.1">
    <property type="nucleotide sequence ID" value="XM_004350661.1"/>
</dbReference>
<dbReference type="EMBL" id="GL883029">
    <property type="protein sequence ID" value="EGG14004.1"/>
    <property type="molecule type" value="Genomic_DNA"/>
</dbReference>
<keyword evidence="1" id="KW-0732">Signal</keyword>